<organism evidence="2 3">
    <name type="scientific">Planotetraspora mira</name>
    <dbReference type="NCBI Taxonomy" id="58121"/>
    <lineage>
        <taxon>Bacteria</taxon>
        <taxon>Bacillati</taxon>
        <taxon>Actinomycetota</taxon>
        <taxon>Actinomycetes</taxon>
        <taxon>Streptosporangiales</taxon>
        <taxon>Streptosporangiaceae</taxon>
        <taxon>Planotetraspora</taxon>
    </lineage>
</organism>
<feature type="region of interest" description="Disordered" evidence="1">
    <location>
        <begin position="1"/>
        <end position="60"/>
    </location>
</feature>
<reference evidence="2 3" key="1">
    <citation type="submission" date="2021-01" db="EMBL/GenBank/DDBJ databases">
        <title>Whole genome shotgun sequence of Planotetraspora mira NBRC 15435.</title>
        <authorList>
            <person name="Komaki H."/>
            <person name="Tamura T."/>
        </authorList>
    </citation>
    <scope>NUCLEOTIDE SEQUENCE [LARGE SCALE GENOMIC DNA]</scope>
    <source>
        <strain evidence="2 3">NBRC 15435</strain>
    </source>
</reference>
<accession>A0A8J3X8Z2</accession>
<dbReference type="EMBL" id="BOOO01000036">
    <property type="protein sequence ID" value="GII32647.1"/>
    <property type="molecule type" value="Genomic_DNA"/>
</dbReference>
<evidence type="ECO:0000313" key="2">
    <source>
        <dbReference type="EMBL" id="GII32647.1"/>
    </source>
</evidence>
<dbReference type="AlphaFoldDB" id="A0A8J3X8Z2"/>
<dbReference type="Proteomes" id="UP000650628">
    <property type="component" value="Unassembled WGS sequence"/>
</dbReference>
<evidence type="ECO:0000256" key="1">
    <source>
        <dbReference type="SAM" id="MobiDB-lite"/>
    </source>
</evidence>
<name>A0A8J3X8Z2_9ACTN</name>
<evidence type="ECO:0000313" key="3">
    <source>
        <dbReference type="Proteomes" id="UP000650628"/>
    </source>
</evidence>
<sequence length="60" mass="6469">MFSGGKVSFNEMTFSGGEVDFSDPRDWSRPPVGLPDQAPGLHLPTFRDGTPKTAPLSYLG</sequence>
<gene>
    <name evidence="2" type="ORF">Pmi06nite_60890</name>
</gene>
<proteinExistence type="predicted"/>
<protein>
    <submittedName>
        <fullName evidence="2">Uncharacterized protein</fullName>
    </submittedName>
</protein>
<comment type="caution">
    <text evidence="2">The sequence shown here is derived from an EMBL/GenBank/DDBJ whole genome shotgun (WGS) entry which is preliminary data.</text>
</comment>
<keyword evidence="3" id="KW-1185">Reference proteome</keyword>